<evidence type="ECO:0000259" key="6">
    <source>
        <dbReference type="Pfam" id="PF02776"/>
    </source>
</evidence>
<dbReference type="Gene3D" id="3.40.50.1220">
    <property type="entry name" value="TPP-binding domain"/>
    <property type="match status" value="1"/>
</dbReference>
<comment type="similarity">
    <text evidence="1 3">Belongs to the TPP enzyme family.</text>
</comment>
<dbReference type="GO" id="GO:0005948">
    <property type="term" value="C:acetolactate synthase complex"/>
    <property type="evidence" value="ECO:0007669"/>
    <property type="project" value="TreeGrafter"/>
</dbReference>
<dbReference type="CDD" id="cd00568">
    <property type="entry name" value="TPP_enzymes"/>
    <property type="match status" value="1"/>
</dbReference>
<dbReference type="InterPro" id="IPR029061">
    <property type="entry name" value="THDP-binding"/>
</dbReference>
<dbReference type="InterPro" id="IPR011766">
    <property type="entry name" value="TPP_enzyme_TPP-bd"/>
</dbReference>
<dbReference type="PATRIC" id="fig|656366.3.peg.3767"/>
<dbReference type="InterPro" id="IPR012001">
    <property type="entry name" value="Thiamin_PyroP_enz_TPP-bd_dom"/>
</dbReference>
<dbReference type="GO" id="GO:0050660">
    <property type="term" value="F:flavin adenine dinucleotide binding"/>
    <property type="evidence" value="ECO:0007669"/>
    <property type="project" value="TreeGrafter"/>
</dbReference>
<accession>A0A0M3UGU1</accession>
<evidence type="ECO:0000259" key="4">
    <source>
        <dbReference type="Pfam" id="PF00205"/>
    </source>
</evidence>
<organism evidence="7 8">
    <name type="scientific">Arthrobacter alpinus</name>
    <dbReference type="NCBI Taxonomy" id="656366"/>
    <lineage>
        <taxon>Bacteria</taxon>
        <taxon>Bacillati</taxon>
        <taxon>Actinomycetota</taxon>
        <taxon>Actinomycetes</taxon>
        <taxon>Micrococcales</taxon>
        <taxon>Micrococcaceae</taxon>
        <taxon>Arthrobacter</taxon>
    </lineage>
</organism>
<protein>
    <recommendedName>
        <fullName evidence="9">Thiamine pyrophosphate-binding protein</fullName>
    </recommendedName>
</protein>
<dbReference type="InterPro" id="IPR000399">
    <property type="entry name" value="TPP-bd_CS"/>
</dbReference>
<dbReference type="SUPFAM" id="SSF52518">
    <property type="entry name" value="Thiamin diphosphate-binding fold (THDP-binding)"/>
    <property type="match status" value="2"/>
</dbReference>
<sequence>MTQTPTISDVVADVCARHTDTVFGLMGNGNAFFTSNVTSRGLRYISARHEAGTVAMADAYHRASGEIAVATVTYGAGFTNCLTSLAEAAKARIPMVVVVGDVPTTGPRAWDIDQAMVARGLGVETLTVAPDSAMAVTERAWALAARDQRPVIVAIPYDLAAADAGAQVPAVPVVGLVRPASNDADTRDVLRVLAGAARPLIVAGRGAVVAGAGAALRELGDGLGALFATSAMARNVFKSPWDLGIAGGFARMAAAELMRQADVVLVVGASLNTFQTRYGTLFDAGATVIQVDLGETATSACVSRFVRADAAEYTASLLAAAPTVSGGGWRKQHPEVADGSLAMELAEEEFALDGRLNPRAVAQMLDSVLPANRTIVQDGGHFIGWAPMYCKVPDPHALMMVGTAFQTIGLGLPSAVGAAAARPERLTVLVSGDGGALMGLADLDTVVRTVASGVMVVFNDAAYGAELHQYAVRGLDDTAMQIDEVDFAALGKALGASGTKMRSLADLQELRAWLDDGARGLFVLDVAVSQTVVAEYMQESMAPILAALTN</sequence>
<dbReference type="EMBL" id="CP012677">
    <property type="protein sequence ID" value="ALE93705.1"/>
    <property type="molecule type" value="Genomic_DNA"/>
</dbReference>
<evidence type="ECO:0000313" key="8">
    <source>
        <dbReference type="Proteomes" id="UP000062833"/>
    </source>
</evidence>
<evidence type="ECO:0000256" key="3">
    <source>
        <dbReference type="RuleBase" id="RU362132"/>
    </source>
</evidence>
<dbReference type="InterPro" id="IPR012000">
    <property type="entry name" value="Thiamin_PyroP_enz_cen_dom"/>
</dbReference>
<dbReference type="PANTHER" id="PTHR18968">
    <property type="entry name" value="THIAMINE PYROPHOSPHATE ENZYMES"/>
    <property type="match status" value="1"/>
</dbReference>
<evidence type="ECO:0008006" key="9">
    <source>
        <dbReference type="Google" id="ProtNLM"/>
    </source>
</evidence>
<evidence type="ECO:0000313" key="7">
    <source>
        <dbReference type="EMBL" id="ALE93705.1"/>
    </source>
</evidence>
<name>A0A0M3UGU1_9MICC</name>
<dbReference type="AlphaFoldDB" id="A0A0M3UGU1"/>
<feature type="domain" description="Thiamine pyrophosphate enzyme N-terminal TPP-binding" evidence="6">
    <location>
        <begin position="6"/>
        <end position="105"/>
    </location>
</feature>
<feature type="domain" description="Thiamine pyrophosphate enzyme TPP-binding" evidence="5">
    <location>
        <begin position="378"/>
        <end position="510"/>
    </location>
</feature>
<keyword evidence="8" id="KW-1185">Reference proteome</keyword>
<dbReference type="GO" id="GO:0009099">
    <property type="term" value="P:L-valine biosynthetic process"/>
    <property type="evidence" value="ECO:0007669"/>
    <property type="project" value="TreeGrafter"/>
</dbReference>
<dbReference type="CDD" id="cd07035">
    <property type="entry name" value="TPP_PYR_POX_like"/>
    <property type="match status" value="1"/>
</dbReference>
<dbReference type="OrthoDB" id="3203527at2"/>
<dbReference type="InterPro" id="IPR045229">
    <property type="entry name" value="TPP_enz"/>
</dbReference>
<reference evidence="8" key="1">
    <citation type="submission" date="2015-09" db="EMBL/GenBank/DDBJ databases">
        <title>Complete genome of Arthrobacter alpinus strain R3.8.</title>
        <authorList>
            <person name="See-Too W.S."/>
            <person name="Chan K.G."/>
        </authorList>
    </citation>
    <scope>NUCLEOTIDE SEQUENCE [LARGE SCALE GENOMIC DNA]</scope>
    <source>
        <strain evidence="8">R3.8</strain>
    </source>
</reference>
<dbReference type="InterPro" id="IPR029035">
    <property type="entry name" value="DHS-like_NAD/FAD-binding_dom"/>
</dbReference>
<gene>
    <name evidence="7" type="ORF">AOC05_17500</name>
</gene>
<evidence type="ECO:0000256" key="1">
    <source>
        <dbReference type="ARBA" id="ARBA00007812"/>
    </source>
</evidence>
<proteinExistence type="inferred from homology"/>
<dbReference type="SUPFAM" id="SSF52467">
    <property type="entry name" value="DHS-like NAD/FAD-binding domain"/>
    <property type="match status" value="1"/>
</dbReference>
<dbReference type="Pfam" id="PF02775">
    <property type="entry name" value="TPP_enzyme_C"/>
    <property type="match status" value="1"/>
</dbReference>
<dbReference type="GO" id="GO:0009097">
    <property type="term" value="P:isoleucine biosynthetic process"/>
    <property type="evidence" value="ECO:0007669"/>
    <property type="project" value="TreeGrafter"/>
</dbReference>
<dbReference type="Pfam" id="PF02776">
    <property type="entry name" value="TPP_enzyme_N"/>
    <property type="match status" value="1"/>
</dbReference>
<dbReference type="GO" id="GO:0030976">
    <property type="term" value="F:thiamine pyrophosphate binding"/>
    <property type="evidence" value="ECO:0007669"/>
    <property type="project" value="InterPro"/>
</dbReference>
<keyword evidence="2 3" id="KW-0786">Thiamine pyrophosphate</keyword>
<dbReference type="Gene3D" id="3.40.50.970">
    <property type="match status" value="2"/>
</dbReference>
<dbReference type="GO" id="GO:0003984">
    <property type="term" value="F:acetolactate synthase activity"/>
    <property type="evidence" value="ECO:0007669"/>
    <property type="project" value="TreeGrafter"/>
</dbReference>
<dbReference type="RefSeq" id="WP_062008807.1">
    <property type="nucleotide sequence ID" value="NZ_CP012677.1"/>
</dbReference>
<evidence type="ECO:0000256" key="2">
    <source>
        <dbReference type="ARBA" id="ARBA00023052"/>
    </source>
</evidence>
<dbReference type="Pfam" id="PF00205">
    <property type="entry name" value="TPP_enzyme_M"/>
    <property type="match status" value="1"/>
</dbReference>
<dbReference type="GO" id="GO:0000287">
    <property type="term" value="F:magnesium ion binding"/>
    <property type="evidence" value="ECO:0007669"/>
    <property type="project" value="InterPro"/>
</dbReference>
<feature type="domain" description="Thiamine pyrophosphate enzyme central" evidence="4">
    <location>
        <begin position="188"/>
        <end position="296"/>
    </location>
</feature>
<dbReference type="PROSITE" id="PS00187">
    <property type="entry name" value="TPP_ENZYMES"/>
    <property type="match status" value="1"/>
</dbReference>
<dbReference type="PANTHER" id="PTHR18968:SF167">
    <property type="entry name" value="ACETOLACTATE SYNTHASE LARGE SUBUNIT ILVB2-RELATED"/>
    <property type="match status" value="1"/>
</dbReference>
<dbReference type="KEGG" id="aaq:AOC05_17500"/>
<dbReference type="Proteomes" id="UP000062833">
    <property type="component" value="Chromosome"/>
</dbReference>
<evidence type="ECO:0000259" key="5">
    <source>
        <dbReference type="Pfam" id="PF02775"/>
    </source>
</evidence>